<gene>
    <name evidence="2" type="ORF">HBA18_06910</name>
</gene>
<dbReference type="CDD" id="cd01324">
    <property type="entry name" value="cbb3_Oxidase_CcoQ"/>
    <property type="match status" value="1"/>
</dbReference>
<dbReference type="InterPro" id="IPR008621">
    <property type="entry name" value="Cbb3-typ_cyt_oxidase_comp"/>
</dbReference>
<evidence type="ECO:0000256" key="1">
    <source>
        <dbReference type="SAM" id="Phobius"/>
    </source>
</evidence>
<dbReference type="Pfam" id="PF05545">
    <property type="entry name" value="FixQ"/>
    <property type="match status" value="1"/>
</dbReference>
<dbReference type="RefSeq" id="WP_077456156.1">
    <property type="nucleotide sequence ID" value="NZ_CP050266.1"/>
</dbReference>
<keyword evidence="1" id="KW-1133">Transmembrane helix</keyword>
<proteinExistence type="predicted"/>
<feature type="transmembrane region" description="Helical" evidence="1">
    <location>
        <begin position="6"/>
        <end position="26"/>
    </location>
</feature>
<name>A0ABX6K7G0_SALCS</name>
<evidence type="ECO:0000313" key="2">
    <source>
        <dbReference type="EMBL" id="QIR06125.1"/>
    </source>
</evidence>
<keyword evidence="3" id="KW-1185">Reference proteome</keyword>
<dbReference type="EMBL" id="CP050266">
    <property type="protein sequence ID" value="QIR06125.1"/>
    <property type="molecule type" value="Genomic_DNA"/>
</dbReference>
<evidence type="ECO:0000313" key="3">
    <source>
        <dbReference type="Proteomes" id="UP000501408"/>
    </source>
</evidence>
<keyword evidence="1" id="KW-0472">Membrane</keyword>
<dbReference type="Proteomes" id="UP000501408">
    <property type="component" value="Chromosome 1"/>
</dbReference>
<organism evidence="2 3">
    <name type="scientific">Salinivibrio costicola</name>
    <name type="common">Vibrio costicola</name>
    <dbReference type="NCBI Taxonomy" id="51367"/>
    <lineage>
        <taxon>Bacteria</taxon>
        <taxon>Pseudomonadati</taxon>
        <taxon>Pseudomonadota</taxon>
        <taxon>Gammaproteobacteria</taxon>
        <taxon>Vibrionales</taxon>
        <taxon>Vibrionaceae</taxon>
        <taxon>Salinivibrio</taxon>
    </lineage>
</organism>
<protein>
    <submittedName>
        <fullName evidence="2">Cbb3-type cytochrome c oxidase subunit 3</fullName>
    </submittedName>
</protein>
<keyword evidence="1" id="KW-0812">Transmembrane</keyword>
<sequence length="59" mass="6764">MDIGTFHSIWTVVLFVSFIGIVIWAYSKGRKKHFDDAANLVFADEDQDKSKDKTGDNRE</sequence>
<accession>A0ABX6K7G0</accession>
<reference evidence="2 3" key="1">
    <citation type="submission" date="2020-03" db="EMBL/GenBank/DDBJ databases">
        <title>Genome mining reveals the biosynthetic pathways of PHA and ectoines of the halophilic strain Salinivibrio costicola M318 isolated from fermented shrimp paste.</title>
        <authorList>
            <person name="Doan T.V."/>
            <person name="Tran L.T."/>
            <person name="Trieu T.A."/>
            <person name="Nguyen Q.V."/>
            <person name="Quach T.N."/>
            <person name="Phi T.Q."/>
            <person name="Kumar S."/>
        </authorList>
    </citation>
    <scope>NUCLEOTIDE SEQUENCE [LARGE SCALE GENOMIC DNA]</scope>
    <source>
        <strain evidence="2 3">M318</strain>
    </source>
</reference>